<dbReference type="RefSeq" id="WP_313832222.1">
    <property type="nucleotide sequence ID" value="NZ_JAQOUE010000001.1"/>
</dbReference>
<keyword evidence="4" id="KW-0472">Membrane</keyword>
<evidence type="ECO:0000313" key="7">
    <source>
        <dbReference type="EMBL" id="MDT7041875.1"/>
    </source>
</evidence>
<feature type="transmembrane region" description="Helical" evidence="4">
    <location>
        <begin position="207"/>
        <end position="225"/>
    </location>
</feature>
<evidence type="ECO:0000259" key="6">
    <source>
        <dbReference type="PROSITE" id="PS50885"/>
    </source>
</evidence>
<dbReference type="Pfam" id="PF11845">
    <property type="entry name" value="Tll0287-like"/>
    <property type="match status" value="1"/>
</dbReference>
<proteinExistence type="inferred from homology"/>
<sequence>MLADMKIGTKMVACLGAIAAVLSLVGLYFLYSQEEANMLRQLEERGKVIQAQVEVTRSYIAKNYVGKMKNSSAGSSIEVARDHANNPNAIPFPATATREIGEALGERNIFQSRLVSKTPLNPANKPKDSFETQALAAIAEGKDSYSVVEGSGGSMVFRRASADKATVEACTGCHAGTSVGDTLGVLSVSIPMADVNAAMLGSLQRTGGLLVGIIVTSLVMVYLLLHKFIIAPLGQLRNITKDIAAGEGDLTQRVPVAGRDELGELADNFNRFIEKLQRSIRRVGEVTDRVASASAQLSATADEMAKGADTQTQRVTQSASAVEEMTMTASEVARHSQEAAAIAQETTQTAQSGHSVVNETVAGMRQLSDAVGQSATIISALGSSSDQIGEIVRVIEDIADQTNLLALNAAIEAARAGEQGRGFAVVADEVRKLAERTTKATKEIGDMIRQIQKDTKSAVASMEEGTGKVTSGVELANKTGDALSRIQDMVQSTASMIQQIAGAAEEQSTVTRQIASDLETVAQVTRDSSSGSAESAKASHDLSMLATELQAIVGNFRV</sequence>
<evidence type="ECO:0000256" key="3">
    <source>
        <dbReference type="PROSITE-ProRule" id="PRU00284"/>
    </source>
</evidence>
<evidence type="ECO:0000256" key="4">
    <source>
        <dbReference type="SAM" id="Phobius"/>
    </source>
</evidence>
<dbReference type="SUPFAM" id="SSF58104">
    <property type="entry name" value="Methyl-accepting chemotaxis protein (MCP) signaling domain"/>
    <property type="match status" value="1"/>
</dbReference>
<dbReference type="InterPro" id="IPR004090">
    <property type="entry name" value="Chemotax_Me-accpt_rcpt"/>
</dbReference>
<feature type="domain" description="HAMP" evidence="6">
    <location>
        <begin position="227"/>
        <end position="281"/>
    </location>
</feature>
<dbReference type="PROSITE" id="PS50111">
    <property type="entry name" value="CHEMOTAXIS_TRANSDUC_2"/>
    <property type="match status" value="1"/>
</dbReference>
<dbReference type="Pfam" id="PF00672">
    <property type="entry name" value="HAMP"/>
    <property type="match status" value="1"/>
</dbReference>
<dbReference type="PANTHER" id="PTHR32089:SF112">
    <property type="entry name" value="LYSOZYME-LIKE PROTEIN-RELATED"/>
    <property type="match status" value="1"/>
</dbReference>
<keyword evidence="4" id="KW-0812">Transmembrane</keyword>
<dbReference type="InterPro" id="IPR021796">
    <property type="entry name" value="Tll0287-like_dom"/>
</dbReference>
<keyword evidence="1 3" id="KW-0807">Transducer</keyword>
<dbReference type="CDD" id="cd11386">
    <property type="entry name" value="MCP_signal"/>
    <property type="match status" value="1"/>
</dbReference>
<dbReference type="InterPro" id="IPR003660">
    <property type="entry name" value="HAMP_dom"/>
</dbReference>
<feature type="transmembrane region" description="Helical" evidence="4">
    <location>
        <begin position="12"/>
        <end position="31"/>
    </location>
</feature>
<evidence type="ECO:0000256" key="1">
    <source>
        <dbReference type="ARBA" id="ARBA00023224"/>
    </source>
</evidence>
<evidence type="ECO:0000256" key="2">
    <source>
        <dbReference type="ARBA" id="ARBA00029447"/>
    </source>
</evidence>
<keyword evidence="8" id="KW-1185">Reference proteome</keyword>
<comment type="similarity">
    <text evidence="2">Belongs to the methyl-accepting chemotaxis (MCP) protein family.</text>
</comment>
<dbReference type="SMART" id="SM00283">
    <property type="entry name" value="MA"/>
    <property type="match status" value="1"/>
</dbReference>
<dbReference type="InterPro" id="IPR004089">
    <property type="entry name" value="MCPsignal_dom"/>
</dbReference>
<comment type="caution">
    <text evidence="7">The sequence shown here is derived from an EMBL/GenBank/DDBJ whole genome shotgun (WGS) entry which is preliminary data.</text>
</comment>
<dbReference type="EMBL" id="JAQOUE010000001">
    <property type="protein sequence ID" value="MDT7041875.1"/>
    <property type="molecule type" value="Genomic_DNA"/>
</dbReference>
<accession>A0ABU3K641</accession>
<dbReference type="PANTHER" id="PTHR32089">
    <property type="entry name" value="METHYL-ACCEPTING CHEMOTAXIS PROTEIN MCPB"/>
    <property type="match status" value="1"/>
</dbReference>
<dbReference type="CDD" id="cd06225">
    <property type="entry name" value="HAMP"/>
    <property type="match status" value="1"/>
</dbReference>
<evidence type="ECO:0000259" key="5">
    <source>
        <dbReference type="PROSITE" id="PS50111"/>
    </source>
</evidence>
<dbReference type="SMART" id="SM00304">
    <property type="entry name" value="HAMP"/>
    <property type="match status" value="1"/>
</dbReference>
<evidence type="ECO:0000313" key="8">
    <source>
        <dbReference type="Proteomes" id="UP001250932"/>
    </source>
</evidence>
<dbReference type="Pfam" id="PF00015">
    <property type="entry name" value="MCPsignal"/>
    <property type="match status" value="1"/>
</dbReference>
<keyword evidence="4" id="KW-1133">Transmembrane helix</keyword>
<organism evidence="7 8">
    <name type="scientific">Candidatus Nitronereus thalassa</name>
    <dbReference type="NCBI Taxonomy" id="3020898"/>
    <lineage>
        <taxon>Bacteria</taxon>
        <taxon>Pseudomonadati</taxon>
        <taxon>Nitrospirota</taxon>
        <taxon>Nitrospiria</taxon>
        <taxon>Nitrospirales</taxon>
        <taxon>Nitrospiraceae</taxon>
        <taxon>Candidatus Nitronereus</taxon>
    </lineage>
</organism>
<name>A0ABU3K641_9BACT</name>
<protein>
    <submittedName>
        <fullName evidence="7">Methyl-accepting chemotaxis protein</fullName>
    </submittedName>
</protein>
<gene>
    <name evidence="7" type="ORF">PPG34_05890</name>
</gene>
<dbReference type="PROSITE" id="PS50885">
    <property type="entry name" value="HAMP"/>
    <property type="match status" value="1"/>
</dbReference>
<dbReference type="Gene3D" id="1.10.287.950">
    <property type="entry name" value="Methyl-accepting chemotaxis protein"/>
    <property type="match status" value="1"/>
</dbReference>
<reference evidence="7 8" key="1">
    <citation type="journal article" date="2023" name="ISME J.">
        <title>Cultivation and genomic characterization of novel and ubiquitous marine nitrite-oxidizing bacteria from the Nitrospirales.</title>
        <authorList>
            <person name="Mueller A.J."/>
            <person name="Daebeler A."/>
            <person name="Herbold C.W."/>
            <person name="Kirkegaard R.H."/>
            <person name="Daims H."/>
        </authorList>
    </citation>
    <scope>NUCLEOTIDE SEQUENCE [LARGE SCALE GENOMIC DNA]</scope>
    <source>
        <strain evidence="7 8">EB</strain>
    </source>
</reference>
<feature type="domain" description="Methyl-accepting transducer" evidence="5">
    <location>
        <begin position="286"/>
        <end position="522"/>
    </location>
</feature>
<dbReference type="PRINTS" id="PR00260">
    <property type="entry name" value="CHEMTRNSDUCR"/>
</dbReference>
<dbReference type="Proteomes" id="UP001250932">
    <property type="component" value="Unassembled WGS sequence"/>
</dbReference>